<evidence type="ECO:0000256" key="1">
    <source>
        <dbReference type="ARBA" id="ARBA00011764"/>
    </source>
</evidence>
<keyword evidence="6" id="KW-0175">Coiled coil</keyword>
<evidence type="ECO:0000259" key="7">
    <source>
        <dbReference type="Pfam" id="PF13873"/>
    </source>
</evidence>
<evidence type="ECO:0000256" key="6">
    <source>
        <dbReference type="SAM" id="Coils"/>
    </source>
</evidence>
<dbReference type="Pfam" id="PF13873">
    <property type="entry name" value="Myb_DNA-bind_5"/>
    <property type="match status" value="1"/>
</dbReference>
<evidence type="ECO:0000256" key="2">
    <source>
        <dbReference type="ARBA" id="ARBA00016807"/>
    </source>
</evidence>
<protein>
    <recommendedName>
        <fullName evidence="2">Regulatory protein zeste</fullName>
    </recommendedName>
</protein>
<comment type="caution">
    <text evidence="8">The sequence shown here is derived from an EMBL/GenBank/DDBJ whole genome shotgun (WGS) entry which is preliminary data.</text>
</comment>
<dbReference type="EMBL" id="CAVLGL010000087">
    <property type="protein sequence ID" value="CAK1592215.1"/>
    <property type="molecule type" value="Genomic_DNA"/>
</dbReference>
<dbReference type="AlphaFoldDB" id="A0AAV1LBA8"/>
<name>A0AAV1LBA8_9NEOP</name>
<feature type="coiled-coil region" evidence="6">
    <location>
        <begin position="218"/>
        <end position="247"/>
    </location>
</feature>
<evidence type="ECO:0000313" key="9">
    <source>
        <dbReference type="Proteomes" id="UP001314205"/>
    </source>
</evidence>
<sequence>MSKIITSKATNATSNKMKDEEWIRIAEQFNATATNCRRTPQQLRLKWENLKKNARNRCTKIRMNSIKTGGGVGEYIPPDEILDRVTSLLGSTANGLVVPYGGDKEPERYVVLCDGSGIEPNGGSVEEIGGDARVNLEILELHDTSVPDPQMEMIVTPTPPHSALAQVNTCAIAEQIKVTNTPRRVTFNVPRTGKRKLQGDGSKSARDLAIAEYYKFKKLCLESKLDNILLENKKLKLENEKLLLEIENFKK</sequence>
<organism evidence="8 9">
    <name type="scientific">Parnassius mnemosyne</name>
    <name type="common">clouded apollo</name>
    <dbReference type="NCBI Taxonomy" id="213953"/>
    <lineage>
        <taxon>Eukaryota</taxon>
        <taxon>Metazoa</taxon>
        <taxon>Ecdysozoa</taxon>
        <taxon>Arthropoda</taxon>
        <taxon>Hexapoda</taxon>
        <taxon>Insecta</taxon>
        <taxon>Pterygota</taxon>
        <taxon>Neoptera</taxon>
        <taxon>Endopterygota</taxon>
        <taxon>Lepidoptera</taxon>
        <taxon>Glossata</taxon>
        <taxon>Ditrysia</taxon>
        <taxon>Papilionoidea</taxon>
        <taxon>Papilionidae</taxon>
        <taxon>Parnassiinae</taxon>
        <taxon>Parnassini</taxon>
        <taxon>Parnassius</taxon>
        <taxon>Driopa</taxon>
    </lineage>
</organism>
<reference evidence="8 9" key="1">
    <citation type="submission" date="2023-11" db="EMBL/GenBank/DDBJ databases">
        <authorList>
            <person name="Hedman E."/>
            <person name="Englund M."/>
            <person name="Stromberg M."/>
            <person name="Nyberg Akerstrom W."/>
            <person name="Nylinder S."/>
            <person name="Jareborg N."/>
            <person name="Kallberg Y."/>
            <person name="Kronander E."/>
        </authorList>
    </citation>
    <scope>NUCLEOTIDE SEQUENCE [LARGE SCALE GENOMIC DNA]</scope>
</reference>
<gene>
    <name evidence="8" type="ORF">PARMNEM_LOCUS12234</name>
</gene>
<dbReference type="Proteomes" id="UP001314205">
    <property type="component" value="Unassembled WGS sequence"/>
</dbReference>
<accession>A0AAV1LBA8</accession>
<evidence type="ECO:0000256" key="5">
    <source>
        <dbReference type="ARBA" id="ARBA00025466"/>
    </source>
</evidence>
<keyword evidence="9" id="KW-1185">Reference proteome</keyword>
<dbReference type="InterPro" id="IPR028002">
    <property type="entry name" value="Myb_DNA-bind_5"/>
</dbReference>
<keyword evidence="4" id="KW-0804">Transcription</keyword>
<proteinExistence type="predicted"/>
<comment type="function">
    <text evidence="5">Involved in transvection phenomena (= synapsis-dependent gene expression), where the synaptic pairing of chromosomes carrying genes with which zeste interacts influences the expression of these genes. Zeste binds to DNA and stimulates transcription from a nearby promoter.</text>
</comment>
<feature type="domain" description="Myb/SANT-like DNA-binding" evidence="7">
    <location>
        <begin position="3"/>
        <end position="58"/>
    </location>
</feature>
<evidence type="ECO:0000313" key="8">
    <source>
        <dbReference type="EMBL" id="CAK1592215.1"/>
    </source>
</evidence>
<evidence type="ECO:0000256" key="3">
    <source>
        <dbReference type="ARBA" id="ARBA00023015"/>
    </source>
</evidence>
<keyword evidence="3" id="KW-0805">Transcription regulation</keyword>
<comment type="subunit">
    <text evidence="1">Self-associates forming complexes of several hundred monomers.</text>
</comment>
<evidence type="ECO:0000256" key="4">
    <source>
        <dbReference type="ARBA" id="ARBA00023163"/>
    </source>
</evidence>